<dbReference type="InterPro" id="IPR046351">
    <property type="entry name" value="UTP4"/>
</dbReference>
<reference evidence="2" key="2">
    <citation type="submission" date="2020-10" db="UniProtKB">
        <authorList>
            <consortium name="WormBaseParasite"/>
        </authorList>
    </citation>
    <scope>IDENTIFICATION</scope>
</reference>
<dbReference type="PANTHER" id="PTHR44163">
    <property type="entry name" value="U3 SMALL NUCLEOLAR RNA-ASSOCIATED PROTEIN 4 HOMOLOG"/>
    <property type="match status" value="1"/>
</dbReference>
<dbReference type="SUPFAM" id="SSF50998">
    <property type="entry name" value="Quinoprotein alcohol dehydrogenase-like"/>
    <property type="match status" value="1"/>
</dbReference>
<evidence type="ECO:0000313" key="2">
    <source>
        <dbReference type="WBParaSite" id="Pan_g3730.t1"/>
    </source>
</evidence>
<dbReference type="Gene3D" id="2.130.10.10">
    <property type="entry name" value="YVTN repeat-like/Quinoprotein amine dehydrogenase"/>
    <property type="match status" value="2"/>
</dbReference>
<proteinExistence type="predicted"/>
<dbReference type="GO" id="GO:0030686">
    <property type="term" value="C:90S preribosome"/>
    <property type="evidence" value="ECO:0007669"/>
    <property type="project" value="InterPro"/>
</dbReference>
<evidence type="ECO:0000313" key="1">
    <source>
        <dbReference type="Proteomes" id="UP000492821"/>
    </source>
</evidence>
<dbReference type="AlphaFoldDB" id="A0A7E4VVD4"/>
<dbReference type="GO" id="GO:0034455">
    <property type="term" value="C:t-UTP complex"/>
    <property type="evidence" value="ECO:0007669"/>
    <property type="project" value="TreeGrafter"/>
</dbReference>
<dbReference type="GO" id="GO:0032040">
    <property type="term" value="C:small-subunit processome"/>
    <property type="evidence" value="ECO:0007669"/>
    <property type="project" value="TreeGrafter"/>
</dbReference>
<keyword evidence="1" id="KW-1185">Reference proteome</keyword>
<dbReference type="PANTHER" id="PTHR44163:SF1">
    <property type="entry name" value="U3 SMALL NUCLEOLAR RNA-ASSOCIATED PROTEIN 4 HOMOLOG"/>
    <property type="match status" value="1"/>
</dbReference>
<sequence length="698" mass="77131">MPEENTPTHDLSVEQSFLLQEDGFTVKGFAVNNKIGKVAVLRRHDRKSAPQTIGLSKIEFYTTVDMPRIYLEKFVYIQSTLVEAIAWIGTSTLACVCIDGSVVALSPFSTLKKRYQVSPTPFWCGAQYSATEVVAGTDSGNVFFIKQKEPVDGEEAESGELYISRRFNVGSDERPMAIAASESLKTVAVGCLDRVFILDVSGATVKPTFIQLQREGHRATIAFSLLFFNQSLFIGDSRGHVSVYNAKNGALIKNMKTHQAPVLALASQGDCVFASGVDHRIQVMRQNAVGDRSDWQAIGQRMIHENDVSALAFVDKYLLSGGAEHDFLISIHQVKQPWVPIRTLNWTASTGVEYQLLPSLFNLTIVERIRTPTGEIQPAKLMCISSKTFPFEHSSMSPTGRHIVASTSKALKVYAMKDADGGPKRVAKIGQISSPGSVTAIAAAEDCVYFAVGDFELHRFNYASKTDTTLYVSEVKSSVRKLLFSADGKHLIVLTHRNTLFRFDLERLQAVDDEDEPMTDDENGAVMVTTLRELVVDIRSVDADRVVLLTTEPKKPLVILTLSNNTEKRIAIFTTDFRYPVAISDFVDNKLIVVSNRKDVAVIEFDFVRNKLSKYVGSVIAASGVVQQQGASEMSCLKRFAPTSRLAPQWATPPKENNKIHGLDSESPFGKNHVFVCGSQPIAPPTQVAFVIKRYQRN</sequence>
<dbReference type="GO" id="GO:0003723">
    <property type="term" value="F:RNA binding"/>
    <property type="evidence" value="ECO:0007669"/>
    <property type="project" value="TreeGrafter"/>
</dbReference>
<protein>
    <submittedName>
        <fullName evidence="2">WD_REPEATS_REGION domain-containing protein</fullName>
    </submittedName>
</protein>
<dbReference type="GO" id="GO:0000462">
    <property type="term" value="P:maturation of SSU-rRNA from tricistronic rRNA transcript (SSU-rRNA, 5.8S rRNA, LSU-rRNA)"/>
    <property type="evidence" value="ECO:0007669"/>
    <property type="project" value="InterPro"/>
</dbReference>
<dbReference type="Proteomes" id="UP000492821">
    <property type="component" value="Unassembled WGS sequence"/>
</dbReference>
<dbReference type="InterPro" id="IPR011047">
    <property type="entry name" value="Quinoprotein_ADH-like_sf"/>
</dbReference>
<dbReference type="InterPro" id="IPR015943">
    <property type="entry name" value="WD40/YVTN_repeat-like_dom_sf"/>
</dbReference>
<dbReference type="WBParaSite" id="Pan_g3730.t1">
    <property type="protein sequence ID" value="Pan_g3730.t1"/>
    <property type="gene ID" value="Pan_g3730"/>
</dbReference>
<reference evidence="1" key="1">
    <citation type="journal article" date="2013" name="Genetics">
        <title>The draft genome and transcriptome of Panagrellus redivivus are shaped by the harsh demands of a free-living lifestyle.</title>
        <authorList>
            <person name="Srinivasan J."/>
            <person name="Dillman A.R."/>
            <person name="Macchietto M.G."/>
            <person name="Heikkinen L."/>
            <person name="Lakso M."/>
            <person name="Fracchia K.M."/>
            <person name="Antoshechkin I."/>
            <person name="Mortazavi A."/>
            <person name="Wong G."/>
            <person name="Sternberg P.W."/>
        </authorList>
    </citation>
    <scope>NUCLEOTIDE SEQUENCE [LARGE SCALE GENOMIC DNA]</scope>
    <source>
        <strain evidence="1">MT8872</strain>
    </source>
</reference>
<organism evidence="1 2">
    <name type="scientific">Panagrellus redivivus</name>
    <name type="common">Microworm</name>
    <dbReference type="NCBI Taxonomy" id="6233"/>
    <lineage>
        <taxon>Eukaryota</taxon>
        <taxon>Metazoa</taxon>
        <taxon>Ecdysozoa</taxon>
        <taxon>Nematoda</taxon>
        <taxon>Chromadorea</taxon>
        <taxon>Rhabditida</taxon>
        <taxon>Tylenchina</taxon>
        <taxon>Panagrolaimomorpha</taxon>
        <taxon>Panagrolaimoidea</taxon>
        <taxon>Panagrolaimidae</taxon>
        <taxon>Panagrellus</taxon>
    </lineage>
</organism>
<accession>A0A7E4VVD4</accession>
<name>A0A7E4VVD4_PANRE</name>